<dbReference type="InterPro" id="IPR029058">
    <property type="entry name" value="AB_hydrolase_fold"/>
</dbReference>
<comment type="caution">
    <text evidence="2">The sequence shown here is derived from an EMBL/GenBank/DDBJ whole genome shotgun (WGS) entry which is preliminary data.</text>
</comment>
<accession>A0ABW1TWD6</accession>
<feature type="domain" description="AB hydrolase-1" evidence="1">
    <location>
        <begin position="5"/>
        <end position="227"/>
    </location>
</feature>
<dbReference type="Gene3D" id="3.40.50.1820">
    <property type="entry name" value="alpha/beta hydrolase"/>
    <property type="match status" value="1"/>
</dbReference>
<dbReference type="PANTHER" id="PTHR43194:SF2">
    <property type="entry name" value="PEROXISOMAL MEMBRANE PROTEIN LPX1"/>
    <property type="match status" value="1"/>
</dbReference>
<sequence>MKPVLLLIPGMLNTAQVWDGVADRLREGAEVRVANVLTQPSIAQMAREAWTQVADLPPGVPLVLCGFSMGGYVAIEMLAGPARKISALALLDTSARPESPEGAVMREKTITAIGRDYSKVVDGVTQFATHATSREDAALMAQIREVMLGVDSETAIRQNRAIQDRSDHRALLARLDTPTLVICGREDKVTPPVLSEELAALIPGARLALIDNAGHMALMEQPASVAALIKTLL</sequence>
<name>A0ABW1TWD6_9BURK</name>
<dbReference type="SUPFAM" id="SSF53474">
    <property type="entry name" value="alpha/beta-Hydrolases"/>
    <property type="match status" value="1"/>
</dbReference>
<organism evidence="2 3">
    <name type="scientific">Polaromonas aquatica</name>
    <dbReference type="NCBI Taxonomy" id="332657"/>
    <lineage>
        <taxon>Bacteria</taxon>
        <taxon>Pseudomonadati</taxon>
        <taxon>Pseudomonadota</taxon>
        <taxon>Betaproteobacteria</taxon>
        <taxon>Burkholderiales</taxon>
        <taxon>Comamonadaceae</taxon>
        <taxon>Polaromonas</taxon>
    </lineage>
</organism>
<keyword evidence="2" id="KW-0378">Hydrolase</keyword>
<protein>
    <submittedName>
        <fullName evidence="2">Alpha/beta fold hydrolase</fullName>
    </submittedName>
</protein>
<evidence type="ECO:0000259" key="1">
    <source>
        <dbReference type="Pfam" id="PF12697"/>
    </source>
</evidence>
<dbReference type="InterPro" id="IPR000073">
    <property type="entry name" value="AB_hydrolase_1"/>
</dbReference>
<dbReference type="EMBL" id="JBHSRS010000018">
    <property type="protein sequence ID" value="MFC6281956.1"/>
    <property type="molecule type" value="Genomic_DNA"/>
</dbReference>
<evidence type="ECO:0000313" key="2">
    <source>
        <dbReference type="EMBL" id="MFC6281956.1"/>
    </source>
</evidence>
<gene>
    <name evidence="2" type="ORF">ACFQND_11990</name>
</gene>
<dbReference type="Proteomes" id="UP001596270">
    <property type="component" value="Unassembled WGS sequence"/>
</dbReference>
<dbReference type="InterPro" id="IPR050228">
    <property type="entry name" value="Carboxylesterase_BioH"/>
</dbReference>
<keyword evidence="3" id="KW-1185">Reference proteome</keyword>
<dbReference type="PANTHER" id="PTHR43194">
    <property type="entry name" value="HYDROLASE ALPHA/BETA FOLD FAMILY"/>
    <property type="match status" value="1"/>
</dbReference>
<dbReference type="GO" id="GO:0016787">
    <property type="term" value="F:hydrolase activity"/>
    <property type="evidence" value="ECO:0007669"/>
    <property type="project" value="UniProtKB-KW"/>
</dbReference>
<dbReference type="RefSeq" id="WP_371438447.1">
    <property type="nucleotide sequence ID" value="NZ_JBHSRS010000018.1"/>
</dbReference>
<evidence type="ECO:0000313" key="3">
    <source>
        <dbReference type="Proteomes" id="UP001596270"/>
    </source>
</evidence>
<dbReference type="Pfam" id="PF12697">
    <property type="entry name" value="Abhydrolase_6"/>
    <property type="match status" value="1"/>
</dbReference>
<proteinExistence type="predicted"/>
<reference evidence="3" key="1">
    <citation type="journal article" date="2019" name="Int. J. Syst. Evol. Microbiol.">
        <title>The Global Catalogue of Microorganisms (GCM) 10K type strain sequencing project: providing services to taxonomists for standard genome sequencing and annotation.</title>
        <authorList>
            <consortium name="The Broad Institute Genomics Platform"/>
            <consortium name="The Broad Institute Genome Sequencing Center for Infectious Disease"/>
            <person name="Wu L."/>
            <person name="Ma J."/>
        </authorList>
    </citation>
    <scope>NUCLEOTIDE SEQUENCE [LARGE SCALE GENOMIC DNA]</scope>
    <source>
        <strain evidence="3">CCUG 39402</strain>
    </source>
</reference>